<evidence type="ECO:0000256" key="1">
    <source>
        <dbReference type="SAM" id="MobiDB-lite"/>
    </source>
</evidence>
<comment type="caution">
    <text evidence="2">The sequence shown here is derived from an EMBL/GenBank/DDBJ whole genome shotgun (WGS) entry which is preliminary data.</text>
</comment>
<sequence>MTRPSQKSEETQQREASHDDQETHDGKAMKARFAGRCPICNLRIYKGDDITRGVWTREVAERYNFEQQRTEGGYTRTYKYAHSDCSQVMEVENG</sequence>
<accession>A0A0F9P8R5</accession>
<dbReference type="AlphaFoldDB" id="A0A0F9P8R5"/>
<organism evidence="2">
    <name type="scientific">marine sediment metagenome</name>
    <dbReference type="NCBI Taxonomy" id="412755"/>
    <lineage>
        <taxon>unclassified sequences</taxon>
        <taxon>metagenomes</taxon>
        <taxon>ecological metagenomes</taxon>
    </lineage>
</organism>
<dbReference type="EMBL" id="LAZR01005747">
    <property type="protein sequence ID" value="KKM97435.1"/>
    <property type="molecule type" value="Genomic_DNA"/>
</dbReference>
<evidence type="ECO:0000313" key="2">
    <source>
        <dbReference type="EMBL" id="KKM97435.1"/>
    </source>
</evidence>
<proteinExistence type="predicted"/>
<reference evidence="2" key="1">
    <citation type="journal article" date="2015" name="Nature">
        <title>Complex archaea that bridge the gap between prokaryotes and eukaryotes.</title>
        <authorList>
            <person name="Spang A."/>
            <person name="Saw J.H."/>
            <person name="Jorgensen S.L."/>
            <person name="Zaremba-Niedzwiedzka K."/>
            <person name="Martijn J."/>
            <person name="Lind A.E."/>
            <person name="van Eijk R."/>
            <person name="Schleper C."/>
            <person name="Guy L."/>
            <person name="Ettema T.J."/>
        </authorList>
    </citation>
    <scope>NUCLEOTIDE SEQUENCE</scope>
</reference>
<name>A0A0F9P8R5_9ZZZZ</name>
<protein>
    <submittedName>
        <fullName evidence="2">Uncharacterized protein</fullName>
    </submittedName>
</protein>
<gene>
    <name evidence="2" type="ORF">LCGC14_1168080</name>
</gene>
<feature type="region of interest" description="Disordered" evidence="1">
    <location>
        <begin position="1"/>
        <end position="28"/>
    </location>
</feature>